<evidence type="ECO:0000256" key="3">
    <source>
        <dbReference type="SAM" id="Phobius"/>
    </source>
</evidence>
<feature type="transmembrane region" description="Helical" evidence="3">
    <location>
        <begin position="89"/>
        <end position="110"/>
    </location>
</feature>
<feature type="transmembrane region" description="Helical" evidence="3">
    <location>
        <begin position="6"/>
        <end position="23"/>
    </location>
</feature>
<dbReference type="InterPro" id="IPR011990">
    <property type="entry name" value="TPR-like_helical_dom_sf"/>
</dbReference>
<organism evidence="4 5">
    <name type="scientific">Marivivens donghaensis</name>
    <dbReference type="NCBI Taxonomy" id="1699413"/>
    <lineage>
        <taxon>Bacteria</taxon>
        <taxon>Pseudomonadati</taxon>
        <taxon>Pseudomonadota</taxon>
        <taxon>Alphaproteobacteria</taxon>
        <taxon>Rhodobacterales</taxon>
        <taxon>Paracoccaceae</taxon>
        <taxon>Marivivens group</taxon>
        <taxon>Marivivens</taxon>
    </lineage>
</organism>
<dbReference type="Gene3D" id="1.25.40.10">
    <property type="entry name" value="Tetratricopeptide repeat domain"/>
    <property type="match status" value="1"/>
</dbReference>
<keyword evidence="3" id="KW-1133">Transmembrane helix</keyword>
<dbReference type="NCBIfam" id="TIGR03142">
    <property type="entry name" value="cytochro_ccmI"/>
    <property type="match status" value="1"/>
</dbReference>
<keyword evidence="2" id="KW-0175">Coiled coil</keyword>
<name>A0ABX0VZ10_9RHOB</name>
<gene>
    <name evidence="4" type="primary">ccmI</name>
    <name evidence="4" type="ORF">HCZ30_11495</name>
</gene>
<proteinExistence type="predicted"/>
<dbReference type="Proteomes" id="UP000709466">
    <property type="component" value="Unassembled WGS sequence"/>
</dbReference>
<accession>A0ABX0VZ10</accession>
<keyword evidence="5" id="KW-1185">Reference proteome</keyword>
<keyword evidence="3" id="KW-0812">Transmembrane</keyword>
<evidence type="ECO:0000313" key="4">
    <source>
        <dbReference type="EMBL" id="NIY73054.1"/>
    </source>
</evidence>
<reference evidence="4 5" key="1">
    <citation type="submission" date="2020-03" db="EMBL/GenBank/DDBJ databases">
        <title>Bacterial isolates of synthetic phycosphere.</title>
        <authorList>
            <person name="Fu H."/>
            <person name="Moran M.A."/>
        </authorList>
    </citation>
    <scope>NUCLEOTIDE SEQUENCE [LARGE SCALE GENOMIC DNA]</scope>
    <source>
        <strain evidence="4 5">HF1</strain>
    </source>
</reference>
<dbReference type="EMBL" id="JAATOP010000007">
    <property type="protein sequence ID" value="NIY73054.1"/>
    <property type="molecule type" value="Genomic_DNA"/>
</dbReference>
<protein>
    <submittedName>
        <fullName evidence="4">C-type cytochrome biogenesis protein CcmI</fullName>
    </submittedName>
</protein>
<evidence type="ECO:0000256" key="1">
    <source>
        <dbReference type="ARBA" id="ARBA00022748"/>
    </source>
</evidence>
<dbReference type="SUPFAM" id="SSF48452">
    <property type="entry name" value="TPR-like"/>
    <property type="match status" value="1"/>
</dbReference>
<dbReference type="RefSeq" id="WP_167638438.1">
    <property type="nucleotide sequence ID" value="NZ_JAATOP010000007.1"/>
</dbReference>
<comment type="caution">
    <text evidence="4">The sequence shown here is derived from an EMBL/GenBank/DDBJ whole genome shotgun (WGS) entry which is preliminary data.</text>
</comment>
<feature type="coiled-coil region" evidence="2">
    <location>
        <begin position="29"/>
        <end position="63"/>
    </location>
</feature>
<keyword evidence="1" id="KW-0201">Cytochrome c-type biogenesis</keyword>
<dbReference type="InterPro" id="IPR017560">
    <property type="entry name" value="Cyt_c_biogenesis_CcmI"/>
</dbReference>
<evidence type="ECO:0000313" key="5">
    <source>
        <dbReference type="Proteomes" id="UP000709466"/>
    </source>
</evidence>
<keyword evidence="3" id="KW-0472">Membrane</keyword>
<sequence>MLFWIIVVAIAAVVAIMLLLPLWRSAPAVQEDRNDMTIYKDQLAEVERDLARGVLNAEEAERTRTEIARRLLAADQAEQSTTPKAPRTAAMTMSVIAFGLLIAGTAYGYWSLGAPGYPDMPQKARIEFGREMRENRISQEEAESLIDQSAFPPVEAPQDYIDMVAQLREIVPTRPDDLQGWALLARHEAALGNYVAARVAQQELVTRKGADATQGELTTLADLMVGAANGFVSPEAETVLRTLVDRNPDDIAARYYFGLLYGQTDRPDLAFRLWREVVESGSDAPYVEWARSQIMEAAQLAGAEYELPSLRGPTQDQINDAAGMDAESQAAMIQGMVDGLSERLATEGGSAAEWAQLISALGVLGQTDRAAAIWGEAQQVFAGRDDALAQIRNAAISAGVAE</sequence>
<evidence type="ECO:0000256" key="2">
    <source>
        <dbReference type="SAM" id="Coils"/>
    </source>
</evidence>